<evidence type="ECO:0000313" key="4">
    <source>
        <dbReference type="EMBL" id="MCZ0865307.1"/>
    </source>
</evidence>
<dbReference type="EMBL" id="JAPTGG010000006">
    <property type="protein sequence ID" value="MCZ0865307.1"/>
    <property type="molecule type" value="Genomic_DNA"/>
</dbReference>
<protein>
    <submittedName>
        <fullName evidence="4">BatD family protein</fullName>
    </submittedName>
</protein>
<keyword evidence="5" id="KW-1185">Reference proteome</keyword>
<comment type="caution">
    <text evidence="4">The sequence shown here is derived from an EMBL/GenBank/DDBJ whole genome shotgun (WGS) entry which is preliminary data.</text>
</comment>
<evidence type="ECO:0000259" key="3">
    <source>
        <dbReference type="Pfam" id="PF25607"/>
    </source>
</evidence>
<dbReference type="InterPro" id="IPR025738">
    <property type="entry name" value="BatD"/>
</dbReference>
<evidence type="ECO:0000256" key="1">
    <source>
        <dbReference type="SAM" id="Phobius"/>
    </source>
</evidence>
<gene>
    <name evidence="4" type="ORF">O0V09_08855</name>
</gene>
<feature type="signal peptide" evidence="2">
    <location>
        <begin position="1"/>
        <end position="24"/>
    </location>
</feature>
<dbReference type="PANTHER" id="PTHR40940">
    <property type="entry name" value="PROTEIN BATD-RELATED"/>
    <property type="match status" value="1"/>
</dbReference>
<keyword evidence="2" id="KW-0732">Signal</keyword>
<accession>A0A9J6RLD5</accession>
<proteinExistence type="predicted"/>
<dbReference type="Pfam" id="PF25607">
    <property type="entry name" value="DUF7939"/>
    <property type="match status" value="1"/>
</dbReference>
<organism evidence="4 5">
    <name type="scientific">Dasania phycosphaerae</name>
    <dbReference type="NCBI Taxonomy" id="2950436"/>
    <lineage>
        <taxon>Bacteria</taxon>
        <taxon>Pseudomonadati</taxon>
        <taxon>Pseudomonadota</taxon>
        <taxon>Gammaproteobacteria</taxon>
        <taxon>Cellvibrionales</taxon>
        <taxon>Spongiibacteraceae</taxon>
        <taxon>Dasania</taxon>
    </lineage>
</organism>
<dbReference type="Proteomes" id="UP001069090">
    <property type="component" value="Unassembled WGS sequence"/>
</dbReference>
<feature type="domain" description="DUF7939" evidence="3">
    <location>
        <begin position="456"/>
        <end position="544"/>
    </location>
</feature>
<dbReference type="InterPro" id="IPR057699">
    <property type="entry name" value="DUF7939"/>
</dbReference>
<dbReference type="AlphaFoldDB" id="A0A9J6RLD5"/>
<feature type="chain" id="PRO_5039918426" evidence="2">
    <location>
        <begin position="25"/>
        <end position="558"/>
    </location>
</feature>
<keyword evidence="1" id="KW-0812">Transmembrane</keyword>
<dbReference type="RefSeq" id="WP_258331454.1">
    <property type="nucleotide sequence ID" value="NZ_JAPTGG010000006.1"/>
</dbReference>
<dbReference type="Pfam" id="PF13584">
    <property type="entry name" value="BatD"/>
    <property type="match status" value="2"/>
</dbReference>
<evidence type="ECO:0000256" key="2">
    <source>
        <dbReference type="SAM" id="SignalP"/>
    </source>
</evidence>
<sequence>MVSHIKLFCFFIISLSLWLSNAYSASITATASVDRQTITVDDSLTLSIRINDTGTYKTPDLSALEKDFQIAGTSQSSRHTLINGRSNSVTEWTVTLYPKRDGLLLIPAIKINDAKTNPIAVQVNKASALPPGQLDKVFIESSVSHNSAYVQQQVLLNLSIYHSVQLDNLNMSELTLENATVKRVGQNSFYRTVQGIRHRVHEINYAIFPNKAGELIIPELVFSGQELSQSRFYGGGTLIRRKSEPHSITVKPAPADYSGDLWLPAQQLQLQETWSKDPEQLRVGDSITRSITTSANGVTAAQLPPINFKAIAGLKLYPDQAETNNSESATGISATRIDSTAIIPTRAGKITLPAINITWWDTASQSQKTASIAARELTILPPLEQGPSQRNAIDHSQATVTDSGEKVVTVANPFWMVVSFVLLGLWLITLLAYWRLSRRMPSSDKLPQQNNNKLSEKSAYKHLQQLCRQPQSEQLRPALITWAQQHWPTKEIYTLDDISRASEHPALKNLLLQYDNSRYGKTADSSDWNGASLLSIIDELRQQKSSATSDNALPDLYK</sequence>
<dbReference type="PANTHER" id="PTHR40940:SF1">
    <property type="entry name" value="PROTEIN BATD"/>
    <property type="match status" value="1"/>
</dbReference>
<keyword evidence="1" id="KW-1133">Transmembrane helix</keyword>
<feature type="transmembrane region" description="Helical" evidence="1">
    <location>
        <begin position="414"/>
        <end position="436"/>
    </location>
</feature>
<evidence type="ECO:0000313" key="5">
    <source>
        <dbReference type="Proteomes" id="UP001069090"/>
    </source>
</evidence>
<name>A0A9J6RLD5_9GAMM</name>
<keyword evidence="1" id="KW-0472">Membrane</keyword>
<reference evidence="4 5" key="1">
    <citation type="submission" date="2022-12" db="EMBL/GenBank/DDBJ databases">
        <title>Dasania phycosphaerae sp. nov., isolated from particulate material of the south coast of Korea.</title>
        <authorList>
            <person name="Jiang Y."/>
        </authorList>
    </citation>
    <scope>NUCLEOTIDE SEQUENCE [LARGE SCALE GENOMIC DNA]</scope>
    <source>
        <strain evidence="4 5">GY-19</strain>
    </source>
</reference>